<feature type="transmembrane region" description="Helical" evidence="1">
    <location>
        <begin position="12"/>
        <end position="29"/>
    </location>
</feature>
<keyword evidence="1" id="KW-0472">Membrane</keyword>
<proteinExistence type="predicted"/>
<organism evidence="3 4">
    <name type="scientific">Gelidibacter gilvus</name>
    <dbReference type="NCBI Taxonomy" id="59602"/>
    <lineage>
        <taxon>Bacteria</taxon>
        <taxon>Pseudomonadati</taxon>
        <taxon>Bacteroidota</taxon>
        <taxon>Flavobacteriia</taxon>
        <taxon>Flavobacteriales</taxon>
        <taxon>Flavobacteriaceae</taxon>
        <taxon>Gelidibacter</taxon>
    </lineage>
</organism>
<keyword evidence="4" id="KW-1185">Reference proteome</keyword>
<evidence type="ECO:0000313" key="4">
    <source>
        <dbReference type="Proteomes" id="UP000289792"/>
    </source>
</evidence>
<dbReference type="GO" id="GO:0030153">
    <property type="term" value="P:bacteriocin immunity"/>
    <property type="evidence" value="ECO:0007669"/>
    <property type="project" value="InterPro"/>
</dbReference>
<protein>
    <recommendedName>
        <fullName evidence="2">Uncharacterized protein YyaB-like PH domain-containing protein</fullName>
    </recommendedName>
</protein>
<sequence>MKTYKANRKGLINYLLIGVVLLPIAIFFLDKDTFTENPYILLPLLSPLALVLWIYFDTFYKIEKHQLIYRSGFLRGRIDISDIKEIVVNKTMWSGIKAAMATNGLIIKFNKYDEIYMAPENNDELIADLLKVNSGIKITK</sequence>
<reference evidence="3 4" key="1">
    <citation type="submission" date="2019-01" db="EMBL/GenBank/DDBJ databases">
        <title>Genome sequence of the Antarctic species Gelidibacter gilvus ACAM 158(T).</title>
        <authorList>
            <person name="Bowman J.P."/>
        </authorList>
    </citation>
    <scope>NUCLEOTIDE SEQUENCE [LARGE SCALE GENOMIC DNA]</scope>
    <source>
        <strain evidence="3 4">IC158</strain>
    </source>
</reference>
<dbReference type="RefSeq" id="WP_129016921.1">
    <property type="nucleotide sequence ID" value="NZ_SDDZ01000004.1"/>
</dbReference>
<dbReference type="Pfam" id="PF06713">
    <property type="entry name" value="bPH_4"/>
    <property type="match status" value="1"/>
</dbReference>
<keyword evidence="1" id="KW-1133">Transmembrane helix</keyword>
<accession>A0A4Q0XJ45</accession>
<feature type="domain" description="Uncharacterized protein YyaB-like PH" evidence="2">
    <location>
        <begin position="58"/>
        <end position="133"/>
    </location>
</feature>
<comment type="caution">
    <text evidence="3">The sequence shown here is derived from an EMBL/GenBank/DDBJ whole genome shotgun (WGS) entry which is preliminary data.</text>
</comment>
<evidence type="ECO:0000256" key="1">
    <source>
        <dbReference type="SAM" id="Phobius"/>
    </source>
</evidence>
<evidence type="ECO:0000259" key="2">
    <source>
        <dbReference type="Pfam" id="PF06713"/>
    </source>
</evidence>
<feature type="transmembrane region" description="Helical" evidence="1">
    <location>
        <begin position="41"/>
        <end position="60"/>
    </location>
</feature>
<name>A0A4Q0XJ45_9FLAO</name>
<dbReference type="AlphaFoldDB" id="A0A4Q0XJ45"/>
<keyword evidence="1" id="KW-0812">Transmembrane</keyword>
<dbReference type="Proteomes" id="UP000289792">
    <property type="component" value="Unassembled WGS sequence"/>
</dbReference>
<dbReference type="InterPro" id="IPR009589">
    <property type="entry name" value="PH_YyaB-like"/>
</dbReference>
<gene>
    <name evidence="3" type="ORF">ESZ48_08505</name>
</gene>
<evidence type="ECO:0000313" key="3">
    <source>
        <dbReference type="EMBL" id="RXJ50025.1"/>
    </source>
</evidence>
<dbReference type="EMBL" id="SDDZ01000004">
    <property type="protein sequence ID" value="RXJ50025.1"/>
    <property type="molecule type" value="Genomic_DNA"/>
</dbReference>
<dbReference type="OrthoDB" id="1437824at2"/>